<dbReference type="GO" id="GO:0005829">
    <property type="term" value="C:cytosol"/>
    <property type="evidence" value="ECO:0007669"/>
    <property type="project" value="TreeGrafter"/>
</dbReference>
<evidence type="ECO:0000313" key="2">
    <source>
        <dbReference type="EMBL" id="EAR22870.1"/>
    </source>
</evidence>
<sequence>MKFTLKDYQDDAVKDVLTNLRKAAKRWHEDGDRHAFSLTATTGAGKTVMAAAVFEALFHGDDNFDFEPDPGAVVIWFSDDPALNSQSHFRLREASDRLTLSNLVIVQNNFSREKLEAGKVYFLNTQKLSKSSLLVRGHDSDDPGVETASGQIVMPDMRAFTIWDTIQNTIEDPDLTLYLVLDEAHRGMKASNGNGGGEKPTIVKRLINGSGSVPGIPIVLGISATVERFNAAMADMQGRATLPNVVVDSGKVQASGLLKDALILDVPNDVGQFDTVLVRRGTDKLKEITAAWEEYAKQQDDADTVVPLMVLQVPNAPDQDEIGRALDTIYERWPELGDDAVAHVFGDHTTQTFGSHSIPYISPERVQESTWVRVLIAKDAISTGWDCPRAEVMVSFRPAKDTTHITQLLGRMVRTPLARRIPGNERLNAVDCLLPFFDAQSVKDVAKALTSGGDGGEELPGRRVLINPEEMKPNPAIPEHVWDKLLSLPSQSLPKRRAKPVKRLTSLAHELAADGLLPEAGKKAHAEMHKVLNGARERYKSEIAKARKTVLTVEGKSLKTNLETREMSFDDFVETADFAVIDDAYRRAGRAISPALATSYSESLAKAEGDEDDLEAALIEARVTVAALGLVPEVKDYLEAEAESLANKWLTKYRVEIKSLSDERQEVYRQIREMSTHPLDVDLAKPTSWMQPTTVREADGSQKPLPRFERHLLCAADGMFPEDFNSWEGDVVSAELKRPGTIAWYRNPSRASQDSLGATYEEGGDVKIMRPDFIFFAELPDGSIAADIVDPHGTQFSDSIPKLKGLAKYAAAYEEIFRRIDAVAKVGDAFRILDLKEASVRSEIDAATSIKALYDCACVGDYAFDRR</sequence>
<proteinExistence type="predicted"/>
<protein>
    <submittedName>
        <fullName evidence="2">CP4-6 prophage</fullName>
    </submittedName>
</protein>
<accession>A4BNS1</accession>
<dbReference type="Pfam" id="PF04851">
    <property type="entry name" value="ResIII"/>
    <property type="match status" value="1"/>
</dbReference>
<dbReference type="STRING" id="314278.NB231_10468"/>
<comment type="caution">
    <text evidence="2">The sequence shown here is derived from an EMBL/GenBank/DDBJ whole genome shotgun (WGS) entry which is preliminary data.</text>
</comment>
<evidence type="ECO:0000313" key="3">
    <source>
        <dbReference type="Proteomes" id="UP000003374"/>
    </source>
</evidence>
<name>A4BNS1_9GAMM</name>
<organism evidence="2 3">
    <name type="scientific">Nitrococcus mobilis Nb-231</name>
    <dbReference type="NCBI Taxonomy" id="314278"/>
    <lineage>
        <taxon>Bacteria</taxon>
        <taxon>Pseudomonadati</taxon>
        <taxon>Pseudomonadota</taxon>
        <taxon>Gammaproteobacteria</taxon>
        <taxon>Chromatiales</taxon>
        <taxon>Ectothiorhodospiraceae</taxon>
        <taxon>Nitrococcus</taxon>
    </lineage>
</organism>
<keyword evidence="3" id="KW-1185">Reference proteome</keyword>
<dbReference type="PANTHER" id="PTHR47396:SF1">
    <property type="entry name" value="ATP-DEPENDENT HELICASE IRC3-RELATED"/>
    <property type="match status" value="1"/>
</dbReference>
<dbReference type="InterPro" id="IPR027417">
    <property type="entry name" value="P-loop_NTPase"/>
</dbReference>
<dbReference type="eggNOG" id="COG1061">
    <property type="taxonomic scope" value="Bacteria"/>
</dbReference>
<dbReference type="InterPro" id="IPR050742">
    <property type="entry name" value="Helicase_Restrict-Modif_Enz"/>
</dbReference>
<gene>
    <name evidence="2" type="ORF">NB231_10468</name>
</gene>
<dbReference type="AlphaFoldDB" id="A4BNS1"/>
<dbReference type="Proteomes" id="UP000003374">
    <property type="component" value="Unassembled WGS sequence"/>
</dbReference>
<feature type="domain" description="Helicase/UvrB N-terminal" evidence="1">
    <location>
        <begin position="3"/>
        <end position="228"/>
    </location>
</feature>
<dbReference type="EMBL" id="AAOF01000002">
    <property type="protein sequence ID" value="EAR22870.1"/>
    <property type="molecule type" value="Genomic_DNA"/>
</dbReference>
<dbReference type="CDD" id="cd18785">
    <property type="entry name" value="SF2_C"/>
    <property type="match status" value="1"/>
</dbReference>
<dbReference type="RefSeq" id="WP_005002291.1">
    <property type="nucleotide sequence ID" value="NZ_CH672427.1"/>
</dbReference>
<dbReference type="OrthoDB" id="9804145at2"/>
<dbReference type="InterPro" id="IPR006935">
    <property type="entry name" value="Helicase/UvrB_N"/>
</dbReference>
<dbReference type="GO" id="GO:0016787">
    <property type="term" value="F:hydrolase activity"/>
    <property type="evidence" value="ECO:0007669"/>
    <property type="project" value="InterPro"/>
</dbReference>
<dbReference type="HOGENOM" id="CLU_336726_0_0_6"/>
<dbReference type="SUPFAM" id="SSF52540">
    <property type="entry name" value="P-loop containing nucleoside triphosphate hydrolases"/>
    <property type="match status" value="1"/>
</dbReference>
<dbReference type="GO" id="GO:0005524">
    <property type="term" value="F:ATP binding"/>
    <property type="evidence" value="ECO:0007669"/>
    <property type="project" value="InterPro"/>
</dbReference>
<dbReference type="Gene3D" id="3.40.50.300">
    <property type="entry name" value="P-loop containing nucleotide triphosphate hydrolases"/>
    <property type="match status" value="2"/>
</dbReference>
<dbReference type="PANTHER" id="PTHR47396">
    <property type="entry name" value="TYPE I RESTRICTION ENZYME ECOKI R PROTEIN"/>
    <property type="match status" value="1"/>
</dbReference>
<evidence type="ECO:0000259" key="1">
    <source>
        <dbReference type="Pfam" id="PF04851"/>
    </source>
</evidence>
<dbReference type="GO" id="GO:0003677">
    <property type="term" value="F:DNA binding"/>
    <property type="evidence" value="ECO:0007669"/>
    <property type="project" value="InterPro"/>
</dbReference>
<reference evidence="2 3" key="1">
    <citation type="submission" date="2006-02" db="EMBL/GenBank/DDBJ databases">
        <authorList>
            <person name="Waterbury J."/>
            <person name="Ferriera S."/>
            <person name="Johnson J."/>
            <person name="Kravitz S."/>
            <person name="Halpern A."/>
            <person name="Remington K."/>
            <person name="Beeson K."/>
            <person name="Tran B."/>
            <person name="Rogers Y.-H."/>
            <person name="Friedman R."/>
            <person name="Venter J.C."/>
        </authorList>
    </citation>
    <scope>NUCLEOTIDE SEQUENCE [LARGE SCALE GENOMIC DNA]</scope>
    <source>
        <strain evidence="2 3">Nb-231</strain>
    </source>
</reference>